<dbReference type="eggNOG" id="COG1145">
    <property type="taxonomic scope" value="Bacteria"/>
</dbReference>
<feature type="binding site" evidence="6">
    <location>
        <position position="75"/>
    </location>
    <ligand>
        <name>[4Fe-4S] cluster</name>
        <dbReference type="ChEBI" id="CHEBI:49883"/>
        <label>2</label>
    </ligand>
</feature>
<keyword evidence="2 6" id="KW-0479">Metal-binding</keyword>
<evidence type="ECO:0000256" key="4">
    <source>
        <dbReference type="ARBA" id="ARBA00023004"/>
    </source>
</evidence>
<dbReference type="PANTHER" id="PTHR43687">
    <property type="entry name" value="ADENYLYLSULFATE REDUCTASE, BETA SUBUNIT"/>
    <property type="match status" value="1"/>
</dbReference>
<dbReference type="InterPro" id="IPR017896">
    <property type="entry name" value="4Fe4S_Fe-S-bd"/>
</dbReference>
<dbReference type="SUPFAM" id="SSF54862">
    <property type="entry name" value="4Fe-4S ferredoxins"/>
    <property type="match status" value="1"/>
</dbReference>
<feature type="binding site" evidence="6">
    <location>
        <position position="140"/>
    </location>
    <ligand>
        <name>[4Fe-4S] cluster</name>
        <dbReference type="ChEBI" id="CHEBI:49883"/>
        <label>3</label>
    </ligand>
</feature>
<dbReference type="RefSeq" id="WP_013165985.1">
    <property type="nucleotide sequence ID" value="NC_014217.1"/>
</dbReference>
<feature type="binding site" evidence="6">
    <location>
        <position position="47"/>
    </location>
    <ligand>
        <name>[4Fe-4S] cluster</name>
        <dbReference type="ChEBI" id="CHEBI:49883"/>
        <label>1</label>
    </ligand>
</feature>
<dbReference type="GO" id="GO:0005737">
    <property type="term" value="C:cytoplasm"/>
    <property type="evidence" value="ECO:0007669"/>
    <property type="project" value="UniProtKB-SubCell"/>
</dbReference>
<organism evidence="8 9">
    <name type="scientific">Ancylobacter novellus (strain ATCC 8093 / DSM 506 / JCM 20403 / CCM 1077 / IAM 12100 / NBRC 12443 / NCIMB 10456)</name>
    <name type="common">Starkeya novella</name>
    <dbReference type="NCBI Taxonomy" id="639283"/>
    <lineage>
        <taxon>Bacteria</taxon>
        <taxon>Pseudomonadati</taxon>
        <taxon>Pseudomonadota</taxon>
        <taxon>Alphaproteobacteria</taxon>
        <taxon>Hyphomicrobiales</taxon>
        <taxon>Xanthobacteraceae</taxon>
        <taxon>Ancylobacter</taxon>
    </lineage>
</organism>
<evidence type="ECO:0000256" key="6">
    <source>
        <dbReference type="HAMAP-Rule" id="MF_02201"/>
    </source>
</evidence>
<dbReference type="InterPro" id="IPR050572">
    <property type="entry name" value="Fe-S_Ferredoxin"/>
</dbReference>
<evidence type="ECO:0000313" key="8">
    <source>
        <dbReference type="EMBL" id="ADH88480.1"/>
    </source>
</evidence>
<comment type="cofactor">
    <cofactor evidence="6">
        <name>[4Fe-4S] cluster</name>
        <dbReference type="ChEBI" id="CHEBI:49883"/>
    </cofactor>
</comment>
<feature type="binding site" evidence="6">
    <location>
        <position position="146"/>
    </location>
    <ligand>
        <name>[4Fe-4S] cluster</name>
        <dbReference type="ChEBI" id="CHEBI:49883"/>
        <label>3</label>
    </ligand>
</feature>
<comment type="subcellular location">
    <subcellularLocation>
        <location evidence="6">Cytoplasm</location>
    </subcellularLocation>
</comment>
<feature type="binding site" evidence="6">
    <location>
        <position position="79"/>
    </location>
    <ligand>
        <name>[4Fe-4S] cluster</name>
        <dbReference type="ChEBI" id="CHEBI:49883"/>
        <label>2</label>
    </ligand>
</feature>
<comment type="subunit">
    <text evidence="6">Interacts with the cytoplasmic NapA precursor.</text>
</comment>
<dbReference type="eggNOG" id="COG1143">
    <property type="taxonomic scope" value="Bacteria"/>
</dbReference>
<feature type="binding site" evidence="6">
    <location>
        <position position="143"/>
    </location>
    <ligand>
        <name>[4Fe-4S] cluster</name>
        <dbReference type="ChEBI" id="CHEBI:49883"/>
        <label>3</label>
    </ligand>
</feature>
<keyword evidence="5 6" id="KW-0411">Iron-sulfur</keyword>
<feature type="binding site" evidence="6">
    <location>
        <position position="40"/>
    </location>
    <ligand>
        <name>[4Fe-4S] cluster</name>
        <dbReference type="ChEBI" id="CHEBI:49883"/>
        <label>1</label>
    </ligand>
</feature>
<dbReference type="EMBL" id="CP002026">
    <property type="protein sequence ID" value="ADH88480.1"/>
    <property type="molecule type" value="Genomic_DNA"/>
</dbReference>
<dbReference type="HOGENOM" id="CLU_077329_2_1_5"/>
<dbReference type="KEGG" id="sno:Snov_1161"/>
<dbReference type="InterPro" id="IPR004496">
    <property type="entry name" value="NapF"/>
</dbReference>
<comment type="similarity">
    <text evidence="6">Belongs to the NapF family.</text>
</comment>
<gene>
    <name evidence="6" type="primary">napF</name>
    <name evidence="8" type="ordered locus">Snov_1161</name>
</gene>
<feature type="domain" description="4Fe-4S ferredoxin-type" evidence="7">
    <location>
        <begin position="28"/>
        <end position="57"/>
    </location>
</feature>
<comment type="function">
    <text evidence="6">Could be involved in the maturation of NapA, the catalytic subunit of the periplasmic nitrate reductase, before its export into the periplasm.</text>
</comment>
<name>D7A7N2_ANCN5</name>
<feature type="domain" description="4Fe-4S ferredoxin-type" evidence="7">
    <location>
        <begin position="58"/>
        <end position="89"/>
    </location>
</feature>
<feature type="binding site" evidence="6">
    <location>
        <position position="37"/>
    </location>
    <ligand>
        <name>[4Fe-4S] cluster</name>
        <dbReference type="ChEBI" id="CHEBI:49883"/>
        <label>1</label>
    </ligand>
</feature>
<evidence type="ECO:0000256" key="1">
    <source>
        <dbReference type="ARBA" id="ARBA00022485"/>
    </source>
</evidence>
<dbReference type="CDD" id="cd10564">
    <property type="entry name" value="NapF_like"/>
    <property type="match status" value="1"/>
</dbReference>
<dbReference type="STRING" id="639283.Snov_1161"/>
<keyword evidence="6" id="KW-0963">Cytoplasm</keyword>
<keyword evidence="4 6" id="KW-0408">Iron</keyword>
<proteinExistence type="inferred from homology"/>
<keyword evidence="9" id="KW-1185">Reference proteome</keyword>
<feature type="binding site" evidence="6">
    <location>
        <position position="150"/>
    </location>
    <ligand>
        <name>[4Fe-4S] cluster</name>
        <dbReference type="ChEBI" id="CHEBI:49883"/>
        <label>3</label>
    </ligand>
</feature>
<evidence type="ECO:0000256" key="3">
    <source>
        <dbReference type="ARBA" id="ARBA00022737"/>
    </source>
</evidence>
<feature type="binding site" evidence="6">
    <location>
        <position position="69"/>
    </location>
    <ligand>
        <name>[4Fe-4S] cluster</name>
        <dbReference type="ChEBI" id="CHEBI:49883"/>
        <label>2</label>
    </ligand>
</feature>
<dbReference type="PROSITE" id="PS51379">
    <property type="entry name" value="4FE4S_FER_2"/>
    <property type="match status" value="3"/>
</dbReference>
<dbReference type="GO" id="GO:0051539">
    <property type="term" value="F:4 iron, 4 sulfur cluster binding"/>
    <property type="evidence" value="ECO:0007669"/>
    <property type="project" value="UniProtKB-UniRule"/>
</dbReference>
<evidence type="ECO:0000256" key="5">
    <source>
        <dbReference type="ARBA" id="ARBA00023014"/>
    </source>
</evidence>
<reference evidence="8 9" key="1">
    <citation type="journal article" date="2012" name="Stand. Genomic Sci.">
        <title>Complete genome sequence of the facultatively chemolithoautotrophic and methylotrophic alpha Proteobacterium Starkeya novella type strain (ATCC 8093(T)).</title>
        <authorList>
            <person name="Kappler U."/>
            <person name="Davenport K."/>
            <person name="Beatson S."/>
            <person name="Lucas S."/>
            <person name="Lapidus A."/>
            <person name="Copeland A."/>
            <person name="Berry K.W."/>
            <person name="Glavina Del Rio T."/>
            <person name="Hammon N."/>
            <person name="Dalin E."/>
            <person name="Tice H."/>
            <person name="Pitluck S."/>
            <person name="Richardson P."/>
            <person name="Bruce D."/>
            <person name="Goodwin L.A."/>
            <person name="Han C."/>
            <person name="Tapia R."/>
            <person name="Detter J.C."/>
            <person name="Chang Y.J."/>
            <person name="Jeffries C.D."/>
            <person name="Land M."/>
            <person name="Hauser L."/>
            <person name="Kyrpides N.C."/>
            <person name="Goker M."/>
            <person name="Ivanova N."/>
            <person name="Klenk H.P."/>
            <person name="Woyke T."/>
        </authorList>
    </citation>
    <scope>NUCLEOTIDE SEQUENCE [LARGE SCALE GENOMIC DNA]</scope>
    <source>
        <strain evidence="9">ATCC 8093 / DSM 506 / JCM 20403 / CCM 1077 / IAM 12100 / NBRC 12443 / NCIMB 10456</strain>
    </source>
</reference>
<dbReference type="PANTHER" id="PTHR43687:SF1">
    <property type="entry name" value="FERREDOXIN III"/>
    <property type="match status" value="1"/>
</dbReference>
<dbReference type="Proteomes" id="UP000006633">
    <property type="component" value="Chromosome"/>
</dbReference>
<keyword evidence="3 6" id="KW-0677">Repeat</keyword>
<sequence length="170" mass="17446">MGGSGLDRRTFLSGRFATAHPVPRPPWSREAAIVSACSGCGACVEACPQSIIALDDRQKPFVDFKAGECTFCGSCADACPEPVFDRTLTPFPHIAVIRHACFAGRGIVCESCGDACPEAAIRFQMRLGGPALPSLAADRCTGCGACIAACPADAIAVSLADAAVMEAGHG</sequence>
<dbReference type="OrthoDB" id="9800445at2"/>
<dbReference type="PROSITE" id="PS00198">
    <property type="entry name" value="4FE4S_FER_1"/>
    <property type="match status" value="2"/>
</dbReference>
<evidence type="ECO:0000259" key="7">
    <source>
        <dbReference type="PROSITE" id="PS51379"/>
    </source>
</evidence>
<protein>
    <recommendedName>
        <fullName evidence="6">Ferredoxin-type protein NapF</fullName>
    </recommendedName>
</protein>
<feature type="domain" description="4Fe-4S ferredoxin-type" evidence="7">
    <location>
        <begin position="131"/>
        <end position="160"/>
    </location>
</feature>
<keyword evidence="1 6" id="KW-0004">4Fe-4S</keyword>
<dbReference type="GO" id="GO:0046872">
    <property type="term" value="F:metal ion binding"/>
    <property type="evidence" value="ECO:0007669"/>
    <property type="project" value="UniProtKB-KW"/>
</dbReference>
<dbReference type="Gene3D" id="3.30.70.20">
    <property type="match status" value="2"/>
</dbReference>
<accession>D7A7N2</accession>
<dbReference type="AlphaFoldDB" id="D7A7N2"/>
<dbReference type="Pfam" id="PF12838">
    <property type="entry name" value="Fer4_7"/>
    <property type="match status" value="2"/>
</dbReference>
<feature type="binding site" evidence="6">
    <location>
        <position position="43"/>
    </location>
    <ligand>
        <name>[4Fe-4S] cluster</name>
        <dbReference type="ChEBI" id="CHEBI:49883"/>
        <label>1</label>
    </ligand>
</feature>
<evidence type="ECO:0000256" key="2">
    <source>
        <dbReference type="ARBA" id="ARBA00022723"/>
    </source>
</evidence>
<evidence type="ECO:0000313" key="9">
    <source>
        <dbReference type="Proteomes" id="UP000006633"/>
    </source>
</evidence>
<feature type="binding site" evidence="6">
    <location>
        <position position="72"/>
    </location>
    <ligand>
        <name>[4Fe-4S] cluster</name>
        <dbReference type="ChEBI" id="CHEBI:49883"/>
        <label>2</label>
    </ligand>
</feature>
<dbReference type="InterPro" id="IPR017900">
    <property type="entry name" value="4Fe4S_Fe_S_CS"/>
</dbReference>
<dbReference type="HAMAP" id="MF_02201">
    <property type="entry name" value="NapF"/>
    <property type="match status" value="1"/>
</dbReference>
<dbReference type="NCBIfam" id="TIGR00402">
    <property type="entry name" value="napF"/>
    <property type="match status" value="1"/>
</dbReference>